<feature type="repeat" description="PPR" evidence="2">
    <location>
        <begin position="362"/>
        <end position="396"/>
    </location>
</feature>
<gene>
    <name evidence="4" type="ORF">AQUCO_04100182v1</name>
</gene>
<organism evidence="4 5">
    <name type="scientific">Aquilegia coerulea</name>
    <name type="common">Rocky mountain columbine</name>
    <dbReference type="NCBI Taxonomy" id="218851"/>
    <lineage>
        <taxon>Eukaryota</taxon>
        <taxon>Viridiplantae</taxon>
        <taxon>Streptophyta</taxon>
        <taxon>Embryophyta</taxon>
        <taxon>Tracheophyta</taxon>
        <taxon>Spermatophyta</taxon>
        <taxon>Magnoliopsida</taxon>
        <taxon>Ranunculales</taxon>
        <taxon>Ranunculaceae</taxon>
        <taxon>Thalictroideae</taxon>
        <taxon>Aquilegia</taxon>
    </lineage>
</organism>
<reference evidence="4 5" key="1">
    <citation type="submission" date="2017-09" db="EMBL/GenBank/DDBJ databases">
        <title>WGS assembly of Aquilegia coerulea Goldsmith.</title>
        <authorList>
            <person name="Hodges S."/>
            <person name="Kramer E."/>
            <person name="Nordborg M."/>
            <person name="Tomkins J."/>
            <person name="Borevitz J."/>
            <person name="Derieg N."/>
            <person name="Yan J."/>
            <person name="Mihaltcheva S."/>
            <person name="Hayes R.D."/>
            <person name="Rokhsar D."/>
        </authorList>
    </citation>
    <scope>NUCLEOTIDE SEQUENCE [LARGE SCALE GENOMIC DNA]</scope>
    <source>
        <strain evidence="5">cv. Goldsmith</strain>
    </source>
</reference>
<dbReference type="InterPro" id="IPR011990">
    <property type="entry name" value="TPR-like_helical_dom_sf"/>
</dbReference>
<dbReference type="InterPro" id="IPR002885">
    <property type="entry name" value="PPR_rpt"/>
</dbReference>
<evidence type="ECO:0008006" key="6">
    <source>
        <dbReference type="Google" id="ProtNLM"/>
    </source>
</evidence>
<evidence type="ECO:0000313" key="5">
    <source>
        <dbReference type="Proteomes" id="UP000230069"/>
    </source>
</evidence>
<dbReference type="EMBL" id="KZ305058">
    <property type="protein sequence ID" value="PIA33563.1"/>
    <property type="molecule type" value="Genomic_DNA"/>
</dbReference>
<protein>
    <recommendedName>
        <fullName evidence="6">Pentacotripeptide-repeat region of PRORP domain-containing protein</fullName>
    </recommendedName>
</protein>
<keyword evidence="1" id="KW-0677">Repeat</keyword>
<dbReference type="GO" id="GO:0003729">
    <property type="term" value="F:mRNA binding"/>
    <property type="evidence" value="ECO:0007669"/>
    <property type="project" value="TreeGrafter"/>
</dbReference>
<accession>A0A2G5CQJ8</accession>
<evidence type="ECO:0000256" key="1">
    <source>
        <dbReference type="ARBA" id="ARBA00022737"/>
    </source>
</evidence>
<dbReference type="OrthoDB" id="1911504at2759"/>
<sequence>MSRTNKRRSSHNVSPSESIKKTHKSQSLSASPPPPIKLPTFTSYLQTPNLTPKIKLLCEILAQTPSTDVEKTLEDTGVRITTEDVEEILKLSYGFPATAVKFFRWAGRQLNDNHSPYGWNLVVDLLGKNLLFEAMWDAIKSMKKEGLLSLATFASVFSSYAVNDRVDEAIMTFEVMDQYGCPRDVVAMNSLLSAICREGKTANARDFFNIAKDKIRPDGDTYAILLEGWESEGDAINAHKTFGEMVIQLGWDPVNVPAYDAFLNTVLKGRDGVHESMKFFAVLKTNRCFPGMKFFRSALDEFIRNNHTREAWDLWEAMVRINGCIPDTQMYNSMITLQCYVNKSDLACQFLDEMVFYGAFPDYNTYNIMLKFLLKMRKMREVSALFNEMLKNEFVPSQENCTSAITVFVDVGDPEMAIKVWKCMLENEMKNGLEITVNLFIVGLRDLNRLSEARKYAEDAIEKGIKVSSSTLSKLKQSLTQLGKAYVYEELLRKWKSKAH</sequence>
<dbReference type="PANTHER" id="PTHR47933:SF14">
    <property type="entry name" value="PENTATRICOPEPTIDE REPEAT (PPR) SUPERFAMILY PROTEIN"/>
    <property type="match status" value="1"/>
</dbReference>
<evidence type="ECO:0000256" key="2">
    <source>
        <dbReference type="PROSITE-ProRule" id="PRU00708"/>
    </source>
</evidence>
<dbReference type="NCBIfam" id="TIGR00756">
    <property type="entry name" value="PPR"/>
    <property type="match status" value="2"/>
</dbReference>
<dbReference type="Gene3D" id="1.25.40.10">
    <property type="entry name" value="Tetratricopeptide repeat domain"/>
    <property type="match status" value="2"/>
</dbReference>
<proteinExistence type="predicted"/>
<feature type="region of interest" description="Disordered" evidence="3">
    <location>
        <begin position="1"/>
        <end position="35"/>
    </location>
</feature>
<evidence type="ECO:0000256" key="3">
    <source>
        <dbReference type="SAM" id="MobiDB-lite"/>
    </source>
</evidence>
<dbReference type="PROSITE" id="PS51375">
    <property type="entry name" value="PPR"/>
    <property type="match status" value="2"/>
</dbReference>
<dbReference type="Pfam" id="PF01535">
    <property type="entry name" value="PPR"/>
    <property type="match status" value="3"/>
</dbReference>
<feature type="compositionally biased region" description="Basic residues" evidence="3">
    <location>
        <begin position="1"/>
        <end position="10"/>
    </location>
</feature>
<dbReference type="Pfam" id="PF13041">
    <property type="entry name" value="PPR_2"/>
    <property type="match status" value="2"/>
</dbReference>
<dbReference type="AlphaFoldDB" id="A0A2G5CQJ8"/>
<dbReference type="InParanoid" id="A0A2G5CQJ8"/>
<evidence type="ECO:0000313" key="4">
    <source>
        <dbReference type="EMBL" id="PIA33563.1"/>
    </source>
</evidence>
<dbReference type="PANTHER" id="PTHR47933">
    <property type="entry name" value="PENTATRICOPEPTIDE REPEAT-CONTAINING PROTEIN 1, MITOCHONDRIAL"/>
    <property type="match status" value="1"/>
</dbReference>
<dbReference type="Proteomes" id="UP000230069">
    <property type="component" value="Unassembled WGS sequence"/>
</dbReference>
<feature type="repeat" description="PPR" evidence="2">
    <location>
        <begin position="327"/>
        <end position="361"/>
    </location>
</feature>
<name>A0A2G5CQJ8_AQUCA</name>
<keyword evidence="5" id="KW-1185">Reference proteome</keyword>
<dbReference type="InterPro" id="IPR051240">
    <property type="entry name" value="Mito_RNA-Proc/Resp"/>
</dbReference>
<dbReference type="STRING" id="218851.A0A2G5CQJ8"/>